<dbReference type="InterPro" id="IPR000477">
    <property type="entry name" value="RT_dom"/>
</dbReference>
<dbReference type="AlphaFoldDB" id="I2FX75"/>
<dbReference type="Pfam" id="PF17919">
    <property type="entry name" value="RT_RNaseH_2"/>
    <property type="match status" value="1"/>
</dbReference>
<evidence type="ECO:0000259" key="1">
    <source>
        <dbReference type="PROSITE" id="PS50878"/>
    </source>
</evidence>
<protein>
    <recommendedName>
        <fullName evidence="1">Reverse transcriptase domain-containing protein</fullName>
    </recommendedName>
</protein>
<dbReference type="InterPro" id="IPR043128">
    <property type="entry name" value="Rev_trsase/Diguanyl_cyclase"/>
</dbReference>
<dbReference type="PANTHER" id="PTHR24559:SF444">
    <property type="entry name" value="REVERSE TRANSCRIPTASE DOMAIN-CONTAINING PROTEIN"/>
    <property type="match status" value="1"/>
</dbReference>
<dbReference type="InterPro" id="IPR041577">
    <property type="entry name" value="RT_RNaseH_2"/>
</dbReference>
<dbReference type="Pfam" id="PF00078">
    <property type="entry name" value="RVT_1"/>
    <property type="match status" value="1"/>
</dbReference>
<reference evidence="2 3" key="1">
    <citation type="journal article" date="2012" name="Plant Cell">
        <title>Genome comparison of barley and maize smut fungi reveals targeted loss of RNA silencing components and species-specific presence of transposable elements.</title>
        <authorList>
            <person name="Laurie J.D."/>
            <person name="Ali S."/>
            <person name="Linning R."/>
            <person name="Mannhaupt G."/>
            <person name="Wong P."/>
            <person name="Gueldener U."/>
            <person name="Muensterkoetter M."/>
            <person name="Moore R."/>
            <person name="Kahmann R."/>
            <person name="Bakkeren G."/>
            <person name="Schirawski J."/>
        </authorList>
    </citation>
    <scope>NUCLEOTIDE SEQUENCE [LARGE SCALE GENOMIC DNA]</scope>
    <source>
        <strain evidence="3">Uh4875-4</strain>
    </source>
</reference>
<dbReference type="HOGENOM" id="CLU_000384_33_4_1"/>
<evidence type="ECO:0000313" key="2">
    <source>
        <dbReference type="EMBL" id="CCF51518.1"/>
    </source>
</evidence>
<gene>
    <name evidence="2" type="ORF">UHOR_15002</name>
</gene>
<dbReference type="EMBL" id="CAGI01000165">
    <property type="protein sequence ID" value="CCF51518.1"/>
    <property type="molecule type" value="Genomic_DNA"/>
</dbReference>
<organism evidence="2 3">
    <name type="scientific">Ustilago hordei</name>
    <name type="common">Barley covered smut fungus</name>
    <dbReference type="NCBI Taxonomy" id="120017"/>
    <lineage>
        <taxon>Eukaryota</taxon>
        <taxon>Fungi</taxon>
        <taxon>Dikarya</taxon>
        <taxon>Basidiomycota</taxon>
        <taxon>Ustilaginomycotina</taxon>
        <taxon>Ustilaginomycetes</taxon>
        <taxon>Ustilaginales</taxon>
        <taxon>Ustilaginaceae</taxon>
        <taxon>Ustilago</taxon>
    </lineage>
</organism>
<dbReference type="Gene3D" id="3.30.70.270">
    <property type="match status" value="2"/>
</dbReference>
<dbReference type="STRING" id="1128400.I2FX75"/>
<dbReference type="CDD" id="cd01647">
    <property type="entry name" value="RT_LTR"/>
    <property type="match status" value="1"/>
</dbReference>
<comment type="caution">
    <text evidence="2">The sequence shown here is derived from an EMBL/GenBank/DDBJ whole genome shotgun (WGS) entry which is preliminary data.</text>
</comment>
<name>I2FX75_USTHO</name>
<dbReference type="Gene3D" id="3.10.10.10">
    <property type="entry name" value="HIV Type 1 Reverse Transcriptase, subunit A, domain 1"/>
    <property type="match status" value="1"/>
</dbReference>
<dbReference type="PANTHER" id="PTHR24559">
    <property type="entry name" value="TRANSPOSON TY3-I GAG-POL POLYPROTEIN"/>
    <property type="match status" value="1"/>
</dbReference>
<proteinExistence type="predicted"/>
<dbReference type="InterPro" id="IPR053134">
    <property type="entry name" value="RNA-dir_DNA_polymerase"/>
</dbReference>
<keyword evidence="3" id="KW-1185">Reference proteome</keyword>
<sequence length="536" mass="60374">MVNRHLANILADTSAALSIVLTPFVHKHSIKTKPTKNRTVHGVTGHSLAISRDAEVDIAIGGQYLGMLKVTIANASDYDLILGQLDFGRNDVVQPNTTTQGITPELGANCKTDGGTNKFQSKAPPRGIPLKLGKNHRPDESQVNLVVHGHEFVDAKELIHAALRDGPIGIMLVSAPPASFLVFGFVPTGDNKGIEMEMTQGEPPMAVNIPAPYQHLQEVFDEVKADKLPPHAAHDLHIELLPSSTPPQGPLYLKGPKEMAELRKYLDENLEKGFICPSKIKNWALLPLIEEQLFLLRKAKIYTKLDLKAAYNLVRIAEGNEWKTAFGTQLGLYEYLVMPFGLVNAPAHFQSLINQIYCDIIGVYMVVYLDDFLIFSNNEREHIEHVRTVLGRLKAWRLFAKLSKCTFHTNTVEFLSYIIKPSSIEMDPDKIKTIKEWLMLESIHDIQCFLGFTNFYWRFISHFACITRPLMSLVKPTERFKKFTLPDDACMAFYKLVEVFTTAGVLKHFDYHHPTHLETDASDFAITGILKQEYNR</sequence>
<dbReference type="Proteomes" id="UP000006174">
    <property type="component" value="Unassembled WGS sequence"/>
</dbReference>
<dbReference type="eggNOG" id="KOG0017">
    <property type="taxonomic scope" value="Eukaryota"/>
</dbReference>
<evidence type="ECO:0000313" key="3">
    <source>
        <dbReference type="Proteomes" id="UP000006174"/>
    </source>
</evidence>
<dbReference type="CDD" id="cd00303">
    <property type="entry name" value="retropepsin_like"/>
    <property type="match status" value="1"/>
</dbReference>
<dbReference type="PROSITE" id="PS50878">
    <property type="entry name" value="RT_POL"/>
    <property type="match status" value="1"/>
</dbReference>
<dbReference type="InterPro" id="IPR043502">
    <property type="entry name" value="DNA/RNA_pol_sf"/>
</dbReference>
<accession>I2FX75</accession>
<feature type="domain" description="Reverse transcriptase" evidence="1">
    <location>
        <begin position="222"/>
        <end position="419"/>
    </location>
</feature>
<dbReference type="SUPFAM" id="SSF56672">
    <property type="entry name" value="DNA/RNA polymerases"/>
    <property type="match status" value="1"/>
</dbReference>